<dbReference type="PANTHER" id="PTHR30303:SF4">
    <property type="entry name" value="HYDROGENASE EXPRESSION_FORMATION PROTEIN HYPE"/>
    <property type="match status" value="1"/>
</dbReference>
<evidence type="ECO:0000313" key="4">
    <source>
        <dbReference type="EMBL" id="MCU6743148.1"/>
    </source>
</evidence>
<dbReference type="Pfam" id="PF00586">
    <property type="entry name" value="AIRS"/>
    <property type="match status" value="1"/>
</dbReference>
<organism evidence="4 5">
    <name type="scientific">Suilimivivens aceti</name>
    <dbReference type="NCBI Taxonomy" id="2981774"/>
    <lineage>
        <taxon>Bacteria</taxon>
        <taxon>Bacillati</taxon>
        <taxon>Bacillota</taxon>
        <taxon>Clostridia</taxon>
        <taxon>Lachnospirales</taxon>
        <taxon>Lachnospiraceae</taxon>
        <taxon>Suilimivivens</taxon>
    </lineage>
</organism>
<dbReference type="Gene3D" id="3.90.650.10">
    <property type="entry name" value="PurM-like C-terminal domain"/>
    <property type="match status" value="1"/>
</dbReference>
<dbReference type="SUPFAM" id="SSF55326">
    <property type="entry name" value="PurM N-terminal domain-like"/>
    <property type="match status" value="1"/>
</dbReference>
<reference evidence="4 5" key="1">
    <citation type="journal article" date="2021" name="ISME Commun">
        <title>Automated analysis of genomic sequences facilitates high-throughput and comprehensive description of bacteria.</title>
        <authorList>
            <person name="Hitch T.C.A."/>
        </authorList>
    </citation>
    <scope>NUCLEOTIDE SEQUENCE [LARGE SCALE GENOMIC DNA]</scope>
    <source>
        <strain evidence="4 5">Sanger_18</strain>
    </source>
</reference>
<accession>A0ABT2SYR8</accession>
<name>A0ABT2SYR8_9FIRM</name>
<evidence type="ECO:0000313" key="5">
    <source>
        <dbReference type="Proteomes" id="UP001652432"/>
    </source>
</evidence>
<dbReference type="Proteomes" id="UP001652432">
    <property type="component" value="Unassembled WGS sequence"/>
</dbReference>
<dbReference type="PANTHER" id="PTHR30303">
    <property type="entry name" value="HYDROGENASE ISOENZYMES FORMATION PROTEIN HYPE"/>
    <property type="match status" value="1"/>
</dbReference>
<dbReference type="EMBL" id="JAOQKJ010000001">
    <property type="protein sequence ID" value="MCU6743148.1"/>
    <property type="molecule type" value="Genomic_DNA"/>
</dbReference>
<comment type="caution">
    <text evidence="4">The sequence shown here is derived from an EMBL/GenBank/DDBJ whole genome shotgun (WGS) entry which is preliminary data.</text>
</comment>
<dbReference type="InterPro" id="IPR010918">
    <property type="entry name" value="PurM-like_C_dom"/>
</dbReference>
<protein>
    <submittedName>
        <fullName evidence="4">AIR synthase-related protein</fullName>
    </submittedName>
</protein>
<comment type="similarity">
    <text evidence="1">Belongs to the HypE family.</text>
</comment>
<dbReference type="RefSeq" id="WP_262572588.1">
    <property type="nucleotide sequence ID" value="NZ_JAOQKJ010000001.1"/>
</dbReference>
<dbReference type="InterPro" id="IPR016188">
    <property type="entry name" value="PurM-like_N"/>
</dbReference>
<evidence type="ECO:0000259" key="2">
    <source>
        <dbReference type="Pfam" id="PF00586"/>
    </source>
</evidence>
<gene>
    <name evidence="4" type="ORF">OCV77_01275</name>
</gene>
<evidence type="ECO:0000259" key="3">
    <source>
        <dbReference type="Pfam" id="PF02769"/>
    </source>
</evidence>
<feature type="domain" description="PurM-like C-terminal" evidence="3">
    <location>
        <begin position="168"/>
        <end position="319"/>
    </location>
</feature>
<dbReference type="InterPro" id="IPR036921">
    <property type="entry name" value="PurM-like_N_sf"/>
</dbReference>
<dbReference type="SUPFAM" id="SSF56042">
    <property type="entry name" value="PurM C-terminal domain-like"/>
    <property type="match status" value="1"/>
</dbReference>
<proteinExistence type="inferred from homology"/>
<keyword evidence="5" id="KW-1185">Reference proteome</keyword>
<sequence length="343" mass="36418">MKTGKISESILKRSVLKYCKTKREEVVKGAAPGVDCAFFTYPDRQGRGTGGQVPDCQDKVFCAATQTVSLPVIRAGCYAVYAAVNAVAAGGGIPFAMQMALTLPEGTEESELKRIMQLTEEAAGICKVQIAGGHTEVTGAVKYPVISVTAFGYRLEAAERVSRGLPAAGQAVVMTKWMGLEGTAVLAQEREAELLERYPFSITTAAKGFEKYLPVLPEAATALKSGATAMHDMRNGGVFGGLYELAGRLGVGLSIDLKKIPVKQETIEICEFFDLNPYGLLSGGSLLIVAEDGDGMVKALQEAGIPAAVIGRTTDNNDKVLHNGEEIRFLEPARPDEIGKVIA</sequence>
<dbReference type="InterPro" id="IPR036676">
    <property type="entry name" value="PurM-like_C_sf"/>
</dbReference>
<dbReference type="Gene3D" id="3.30.1330.10">
    <property type="entry name" value="PurM-like, N-terminal domain"/>
    <property type="match status" value="1"/>
</dbReference>
<feature type="domain" description="PurM-like N-terminal" evidence="2">
    <location>
        <begin position="74"/>
        <end position="152"/>
    </location>
</feature>
<dbReference type="InterPro" id="IPR011854">
    <property type="entry name" value="HypE"/>
</dbReference>
<dbReference type="Pfam" id="PF02769">
    <property type="entry name" value="AIRS_C"/>
    <property type="match status" value="1"/>
</dbReference>
<evidence type="ECO:0000256" key="1">
    <source>
        <dbReference type="ARBA" id="ARBA00006243"/>
    </source>
</evidence>